<keyword evidence="4" id="KW-1185">Reference proteome</keyword>
<dbReference type="PANTHER" id="PTHR46825:SF7">
    <property type="entry name" value="D-ALANYL-D-ALANINE CARBOXYPEPTIDASE"/>
    <property type="match status" value="1"/>
</dbReference>
<dbReference type="Pfam" id="PF00144">
    <property type="entry name" value="Beta-lactamase"/>
    <property type="match status" value="1"/>
</dbReference>
<name>A0A9W6MH21_9ACTN</name>
<proteinExistence type="predicted"/>
<dbReference type="EMBL" id="BSEV01000025">
    <property type="protein sequence ID" value="GLK13705.1"/>
    <property type="molecule type" value="Genomic_DNA"/>
</dbReference>
<evidence type="ECO:0000313" key="4">
    <source>
        <dbReference type="Proteomes" id="UP001143474"/>
    </source>
</evidence>
<protein>
    <submittedName>
        <fullName evidence="3">Serine hydrolase</fullName>
    </submittedName>
</protein>
<dbReference type="PANTHER" id="PTHR46825">
    <property type="entry name" value="D-ALANYL-D-ALANINE-CARBOXYPEPTIDASE/ENDOPEPTIDASE AMPH"/>
    <property type="match status" value="1"/>
</dbReference>
<keyword evidence="1" id="KW-0732">Signal</keyword>
<dbReference type="Gene3D" id="3.40.710.10">
    <property type="entry name" value="DD-peptidase/beta-lactamase superfamily"/>
    <property type="match status" value="1"/>
</dbReference>
<reference evidence="3" key="1">
    <citation type="journal article" date="2014" name="Int. J. Syst. Evol. Microbiol.">
        <title>Complete genome sequence of Corynebacterium casei LMG S-19264T (=DSM 44701T), isolated from a smear-ripened cheese.</title>
        <authorList>
            <consortium name="US DOE Joint Genome Institute (JGI-PGF)"/>
            <person name="Walter F."/>
            <person name="Albersmeier A."/>
            <person name="Kalinowski J."/>
            <person name="Ruckert C."/>
        </authorList>
    </citation>
    <scope>NUCLEOTIDE SEQUENCE</scope>
    <source>
        <strain evidence="3">VKM Ac-2007</strain>
    </source>
</reference>
<sequence length="392" mass="42050">MLTASAVLSLTTATATATAASGAAASGVSASDAAPTRSEYGKARLQRDVDAIRAIGVNGVEARVIDADGRQLAATSGVADTRTRRPVPPNGYTRIASTTKTFVATVVLQLVAEGELSLDDTVEKHLPGLLQGNGNDGSKISIRNLLQHTSGISEEGYPNFASVEDFLKHRYEPYTDEQIVAKAVRHKPYFAPGTEWRYSNTGYVLLSMIVKKVTGNPWHEEVDTRISKPLGLSRTLWSGYSLGVPNPHAKGYMVIPPHAPIDATRYFDGDAAGGLLSSTRDVNTFFRALLDGRLLPAEQLAQMRQTILVDAWQDLWPGARYGLGLTSRPLSCGGVYWSHGGDIYGYKTRSGVTADGGRSVVVSMNTQLGDERAARQEKAAGDLVDRALCATR</sequence>
<dbReference type="Proteomes" id="UP001143474">
    <property type="component" value="Unassembled WGS sequence"/>
</dbReference>
<reference evidence="3" key="2">
    <citation type="submission" date="2023-01" db="EMBL/GenBank/DDBJ databases">
        <authorList>
            <person name="Sun Q."/>
            <person name="Evtushenko L."/>
        </authorList>
    </citation>
    <scope>NUCLEOTIDE SEQUENCE</scope>
    <source>
        <strain evidence="3">VKM Ac-2007</strain>
    </source>
</reference>
<gene>
    <name evidence="3" type="ORF">GCM10017600_71160</name>
</gene>
<organism evidence="3 4">
    <name type="scientific">Streptosporangium carneum</name>
    <dbReference type="NCBI Taxonomy" id="47481"/>
    <lineage>
        <taxon>Bacteria</taxon>
        <taxon>Bacillati</taxon>
        <taxon>Actinomycetota</taxon>
        <taxon>Actinomycetes</taxon>
        <taxon>Streptosporangiales</taxon>
        <taxon>Streptosporangiaceae</taxon>
        <taxon>Streptosporangium</taxon>
    </lineage>
</organism>
<dbReference type="SUPFAM" id="SSF56601">
    <property type="entry name" value="beta-lactamase/transpeptidase-like"/>
    <property type="match status" value="1"/>
</dbReference>
<feature type="domain" description="Beta-lactamase-related" evidence="2">
    <location>
        <begin position="55"/>
        <end position="378"/>
    </location>
</feature>
<dbReference type="InterPro" id="IPR050491">
    <property type="entry name" value="AmpC-like"/>
</dbReference>
<evidence type="ECO:0000313" key="3">
    <source>
        <dbReference type="EMBL" id="GLK13705.1"/>
    </source>
</evidence>
<feature type="chain" id="PRO_5040729072" evidence="1">
    <location>
        <begin position="20"/>
        <end position="392"/>
    </location>
</feature>
<keyword evidence="3" id="KW-0378">Hydrolase</keyword>
<dbReference type="GO" id="GO:0016787">
    <property type="term" value="F:hydrolase activity"/>
    <property type="evidence" value="ECO:0007669"/>
    <property type="project" value="UniProtKB-KW"/>
</dbReference>
<feature type="signal peptide" evidence="1">
    <location>
        <begin position="1"/>
        <end position="19"/>
    </location>
</feature>
<dbReference type="AlphaFoldDB" id="A0A9W6MH21"/>
<accession>A0A9W6MH21</accession>
<dbReference type="InterPro" id="IPR001466">
    <property type="entry name" value="Beta-lactam-related"/>
</dbReference>
<evidence type="ECO:0000256" key="1">
    <source>
        <dbReference type="SAM" id="SignalP"/>
    </source>
</evidence>
<evidence type="ECO:0000259" key="2">
    <source>
        <dbReference type="Pfam" id="PF00144"/>
    </source>
</evidence>
<dbReference type="InterPro" id="IPR012338">
    <property type="entry name" value="Beta-lactam/transpept-like"/>
</dbReference>
<comment type="caution">
    <text evidence="3">The sequence shown here is derived from an EMBL/GenBank/DDBJ whole genome shotgun (WGS) entry which is preliminary data.</text>
</comment>